<gene>
    <name evidence="7" type="ORF">G2W53_031857</name>
</gene>
<evidence type="ECO:0000313" key="8">
    <source>
        <dbReference type="Proteomes" id="UP000634136"/>
    </source>
</evidence>
<keyword evidence="3" id="KW-0804">Transcription</keyword>
<dbReference type="GO" id="GO:0046983">
    <property type="term" value="F:protein dimerization activity"/>
    <property type="evidence" value="ECO:0007669"/>
    <property type="project" value="InterPro"/>
</dbReference>
<proteinExistence type="predicted"/>
<evidence type="ECO:0000256" key="3">
    <source>
        <dbReference type="ARBA" id="ARBA00023163"/>
    </source>
</evidence>
<dbReference type="FunFam" id="4.10.280.10:FF:000002">
    <property type="entry name" value="Basic helix-loop-helix transcription factor"/>
    <property type="match status" value="1"/>
</dbReference>
<feature type="region of interest" description="Disordered" evidence="5">
    <location>
        <begin position="137"/>
        <end position="217"/>
    </location>
</feature>
<comment type="subcellular location">
    <subcellularLocation>
        <location evidence="1">Nucleus</location>
    </subcellularLocation>
</comment>
<dbReference type="Pfam" id="PF00010">
    <property type="entry name" value="HLH"/>
    <property type="match status" value="1"/>
</dbReference>
<dbReference type="AlphaFoldDB" id="A0A834SW24"/>
<dbReference type="InterPro" id="IPR036638">
    <property type="entry name" value="HLH_DNA-bd_sf"/>
</dbReference>
<name>A0A834SW24_9FABA</name>
<dbReference type="PANTHER" id="PTHR12565">
    <property type="entry name" value="STEROL REGULATORY ELEMENT-BINDING PROTEIN"/>
    <property type="match status" value="1"/>
</dbReference>
<evidence type="ECO:0000256" key="1">
    <source>
        <dbReference type="ARBA" id="ARBA00004123"/>
    </source>
</evidence>
<dbReference type="CDD" id="cd18919">
    <property type="entry name" value="bHLH_AtBPE_like"/>
    <property type="match status" value="1"/>
</dbReference>
<keyword evidence="2" id="KW-0805">Transcription regulation</keyword>
<evidence type="ECO:0000259" key="6">
    <source>
        <dbReference type="PROSITE" id="PS50888"/>
    </source>
</evidence>
<feature type="domain" description="BHLH" evidence="6">
    <location>
        <begin position="227"/>
        <end position="277"/>
    </location>
</feature>
<comment type="caution">
    <text evidence="7">The sequence shown here is derived from an EMBL/GenBank/DDBJ whole genome shotgun (WGS) entry which is preliminary data.</text>
</comment>
<dbReference type="InterPro" id="IPR024097">
    <property type="entry name" value="bHLH_ZIP_TF"/>
</dbReference>
<accession>A0A834SW24</accession>
<dbReference type="SUPFAM" id="SSF47459">
    <property type="entry name" value="HLH, helix-loop-helix DNA-binding domain"/>
    <property type="match status" value="1"/>
</dbReference>
<sequence>MLRCLNSSENFAGTCSEMTVLERQRERMKWQQQQQQQQHHHQPNQSYFCGGGFDGAFSSLQVPNSQGLRMMMMMNGAGAGTGDGSGLGEVVANANVNVNVGSLKPDPGSENGWPELSKFELPNLGFVSSGFDANSTISRTSSCPPSVAPATGLADAKGKESVVAENENTNKKNKASGEEEESKITTNNNNNNNINNRETSADSSKENSKASEVQKPDYIHVRARRGQATDSHSLAERVRREKISERMKYLQDLVPGCNKITGKAGMLDEIINYVQSLQRQVEFLSMKLAAVNPRIDFNIDDLFTKEVFPTCAPTSFPTIEMTPNPAYLQFDSAQHAASCCGLDMGLNPPDMGLRRTISAPVSMPPETFLDTSCFTQILPFSTCEADLQNLYNVAFDQARSTTSYPSQPFTERQTFCVSNTKYCDLVPRRSLQAGLNKRRKQKAREEVARDASIWNAFSLQETPDFGFVFIEIIAGIKKSYFNLVRICSKF</sequence>
<keyword evidence="4" id="KW-0539">Nucleus</keyword>
<organism evidence="7 8">
    <name type="scientific">Senna tora</name>
    <dbReference type="NCBI Taxonomy" id="362788"/>
    <lineage>
        <taxon>Eukaryota</taxon>
        <taxon>Viridiplantae</taxon>
        <taxon>Streptophyta</taxon>
        <taxon>Embryophyta</taxon>
        <taxon>Tracheophyta</taxon>
        <taxon>Spermatophyta</taxon>
        <taxon>Magnoliopsida</taxon>
        <taxon>eudicotyledons</taxon>
        <taxon>Gunneridae</taxon>
        <taxon>Pentapetalae</taxon>
        <taxon>rosids</taxon>
        <taxon>fabids</taxon>
        <taxon>Fabales</taxon>
        <taxon>Fabaceae</taxon>
        <taxon>Caesalpinioideae</taxon>
        <taxon>Cassia clade</taxon>
        <taxon>Senna</taxon>
    </lineage>
</organism>
<evidence type="ECO:0000313" key="7">
    <source>
        <dbReference type="EMBL" id="KAF7810881.1"/>
    </source>
</evidence>
<dbReference type="EMBL" id="JAAIUW010000010">
    <property type="protein sequence ID" value="KAF7810881.1"/>
    <property type="molecule type" value="Genomic_DNA"/>
</dbReference>
<dbReference type="Proteomes" id="UP000634136">
    <property type="component" value="Unassembled WGS sequence"/>
</dbReference>
<dbReference type="Gene3D" id="4.10.280.10">
    <property type="entry name" value="Helix-loop-helix DNA-binding domain"/>
    <property type="match status" value="1"/>
</dbReference>
<protein>
    <submittedName>
        <fullName evidence="7">Transcription factor bHLH63-like</fullName>
    </submittedName>
</protein>
<reference evidence="7" key="1">
    <citation type="submission" date="2020-09" db="EMBL/GenBank/DDBJ databases">
        <title>Genome-Enabled Discovery of Anthraquinone Biosynthesis in Senna tora.</title>
        <authorList>
            <person name="Kang S.-H."/>
            <person name="Pandey R.P."/>
            <person name="Lee C.-M."/>
            <person name="Sim J.-S."/>
            <person name="Jeong J.-T."/>
            <person name="Choi B.-S."/>
            <person name="Jung M."/>
            <person name="Ginzburg D."/>
            <person name="Zhao K."/>
            <person name="Won S.Y."/>
            <person name="Oh T.-J."/>
            <person name="Yu Y."/>
            <person name="Kim N.-H."/>
            <person name="Lee O.R."/>
            <person name="Lee T.-H."/>
            <person name="Bashyal P."/>
            <person name="Kim T.-S."/>
            <person name="Lee W.-H."/>
            <person name="Kawkins C."/>
            <person name="Kim C.-K."/>
            <person name="Kim J.S."/>
            <person name="Ahn B.O."/>
            <person name="Rhee S.Y."/>
            <person name="Sohng J.K."/>
        </authorList>
    </citation>
    <scope>NUCLEOTIDE SEQUENCE</scope>
    <source>
        <tissue evidence="7">Leaf</tissue>
    </source>
</reference>
<keyword evidence="8" id="KW-1185">Reference proteome</keyword>
<dbReference type="PANTHER" id="PTHR12565:SF184">
    <property type="entry name" value="BHLH TRANSCRIPTION FACTOR"/>
    <property type="match status" value="1"/>
</dbReference>
<feature type="compositionally biased region" description="Low complexity" evidence="5">
    <location>
        <begin position="184"/>
        <end position="196"/>
    </location>
</feature>
<dbReference type="OrthoDB" id="1915602at2759"/>
<evidence type="ECO:0000256" key="5">
    <source>
        <dbReference type="SAM" id="MobiDB-lite"/>
    </source>
</evidence>
<dbReference type="SMART" id="SM00353">
    <property type="entry name" value="HLH"/>
    <property type="match status" value="1"/>
</dbReference>
<feature type="region of interest" description="Disordered" evidence="5">
    <location>
        <begin position="26"/>
        <end position="45"/>
    </location>
</feature>
<dbReference type="InterPro" id="IPR011598">
    <property type="entry name" value="bHLH_dom"/>
</dbReference>
<dbReference type="PROSITE" id="PS50888">
    <property type="entry name" value="BHLH"/>
    <property type="match status" value="1"/>
</dbReference>
<dbReference type="GO" id="GO:0003700">
    <property type="term" value="F:DNA-binding transcription factor activity"/>
    <property type="evidence" value="ECO:0007669"/>
    <property type="project" value="TreeGrafter"/>
</dbReference>
<feature type="compositionally biased region" description="Basic and acidic residues" evidence="5">
    <location>
        <begin position="199"/>
        <end position="217"/>
    </location>
</feature>
<dbReference type="GO" id="GO:0005634">
    <property type="term" value="C:nucleus"/>
    <property type="evidence" value="ECO:0007669"/>
    <property type="project" value="UniProtKB-SubCell"/>
</dbReference>
<evidence type="ECO:0000256" key="4">
    <source>
        <dbReference type="ARBA" id="ARBA00023242"/>
    </source>
</evidence>
<evidence type="ECO:0000256" key="2">
    <source>
        <dbReference type="ARBA" id="ARBA00023015"/>
    </source>
</evidence>